<dbReference type="Proteomes" id="UP000000740">
    <property type="component" value="Chromosome 1"/>
</dbReference>
<name>B9LMC6_HALLT</name>
<dbReference type="GO" id="GO:0003677">
    <property type="term" value="F:DNA binding"/>
    <property type="evidence" value="ECO:0007669"/>
    <property type="project" value="InterPro"/>
</dbReference>
<reference evidence="2 3" key="1">
    <citation type="journal article" date="2016" name="Stand. Genomic Sci.">
        <title>Complete genome sequence of the Antarctic Halorubrum lacusprofundi type strain ACAM 34.</title>
        <authorList>
            <person name="Anderson I.J."/>
            <person name="DasSarma P."/>
            <person name="Lucas S."/>
            <person name="Copeland A."/>
            <person name="Lapidus A."/>
            <person name="Del Rio T.G."/>
            <person name="Tice H."/>
            <person name="Dalin E."/>
            <person name="Bruce D.C."/>
            <person name="Goodwin L."/>
            <person name="Pitluck S."/>
            <person name="Sims D."/>
            <person name="Brettin T.S."/>
            <person name="Detter J.C."/>
            <person name="Han C.S."/>
            <person name="Larimer F."/>
            <person name="Hauser L."/>
            <person name="Land M."/>
            <person name="Ivanova N."/>
            <person name="Richardson P."/>
            <person name="Cavicchioli R."/>
            <person name="DasSarma S."/>
            <person name="Woese C.R."/>
            <person name="Kyrpides N.C."/>
        </authorList>
    </citation>
    <scope>NUCLEOTIDE SEQUENCE [LARGE SCALE GENOMIC DNA]</scope>
    <source>
        <strain evidence="3">ATCC 49239 / DSM 5036 / JCM 8891 / ACAM 34</strain>
    </source>
</reference>
<dbReference type="Pfam" id="PF00239">
    <property type="entry name" value="Resolvase"/>
    <property type="match status" value="1"/>
</dbReference>
<dbReference type="PROSITE" id="PS51736">
    <property type="entry name" value="RECOMBINASES_3"/>
    <property type="match status" value="1"/>
</dbReference>
<dbReference type="GeneID" id="7401288"/>
<dbReference type="EMBL" id="CP001365">
    <property type="protein sequence ID" value="ACM56514.1"/>
    <property type="molecule type" value="Genomic_DNA"/>
</dbReference>
<feature type="domain" description="Resolvase/invertase-type recombinase catalytic" evidence="1">
    <location>
        <begin position="3"/>
        <end position="110"/>
    </location>
</feature>
<evidence type="ECO:0000259" key="1">
    <source>
        <dbReference type="PROSITE" id="PS51736"/>
    </source>
</evidence>
<gene>
    <name evidence="2" type="ordered locus">Hlac_0916</name>
</gene>
<dbReference type="Gene3D" id="3.40.50.1390">
    <property type="entry name" value="Resolvase, N-terminal catalytic domain"/>
    <property type="match status" value="1"/>
</dbReference>
<accession>B9LMC6</accession>
<dbReference type="RefSeq" id="WP_015909664.1">
    <property type="nucleotide sequence ID" value="NC_012029.1"/>
</dbReference>
<dbReference type="SMART" id="SM00857">
    <property type="entry name" value="Resolvase"/>
    <property type="match status" value="1"/>
</dbReference>
<dbReference type="eggNOG" id="arCOG03162">
    <property type="taxonomic scope" value="Archaea"/>
</dbReference>
<dbReference type="HOGENOM" id="CLU_2165186_0_0_2"/>
<dbReference type="SUPFAM" id="SSF53041">
    <property type="entry name" value="Resolvase-like"/>
    <property type="match status" value="1"/>
</dbReference>
<protein>
    <recommendedName>
        <fullName evidence="1">Resolvase/invertase-type recombinase catalytic domain-containing protein</fullName>
    </recommendedName>
</protein>
<dbReference type="AlphaFoldDB" id="B9LMC6"/>
<dbReference type="InterPro" id="IPR036162">
    <property type="entry name" value="Resolvase-like_N_sf"/>
</dbReference>
<evidence type="ECO:0000313" key="2">
    <source>
        <dbReference type="EMBL" id="ACM56514.1"/>
    </source>
</evidence>
<organism evidence="2 3">
    <name type="scientific">Halorubrum lacusprofundi (strain ATCC 49239 / DSM 5036 / JCM 8891 / ACAM 34)</name>
    <dbReference type="NCBI Taxonomy" id="416348"/>
    <lineage>
        <taxon>Archaea</taxon>
        <taxon>Methanobacteriati</taxon>
        <taxon>Methanobacteriota</taxon>
        <taxon>Stenosarchaea group</taxon>
        <taxon>Halobacteria</taxon>
        <taxon>Halobacteriales</taxon>
        <taxon>Haloferacaceae</taxon>
        <taxon>Halorubrum</taxon>
    </lineage>
</organism>
<sequence>MANAAVYARVSIRDQELNTQRDNLLDYARDLGLDVDANHVLADKSTGTDTDRAGYRELMDLVEDGAVDAIVAVEDEDWSHRKASRHSGVSRRTIPNVLERKELYLNEFDG</sequence>
<keyword evidence="3" id="KW-1185">Reference proteome</keyword>
<proteinExistence type="predicted"/>
<dbReference type="InterPro" id="IPR006119">
    <property type="entry name" value="Resolv_N"/>
</dbReference>
<dbReference type="GO" id="GO:0000150">
    <property type="term" value="F:DNA strand exchange activity"/>
    <property type="evidence" value="ECO:0007669"/>
    <property type="project" value="InterPro"/>
</dbReference>
<dbReference type="KEGG" id="hla:Hlac_0916"/>
<evidence type="ECO:0000313" key="3">
    <source>
        <dbReference type="Proteomes" id="UP000000740"/>
    </source>
</evidence>